<gene>
    <name evidence="1" type="ORF">BpHYR1_047831</name>
</gene>
<name>A0A3M7PHE0_BRAPC</name>
<accession>A0A3M7PHE0</accession>
<evidence type="ECO:0000313" key="2">
    <source>
        <dbReference type="Proteomes" id="UP000276133"/>
    </source>
</evidence>
<protein>
    <submittedName>
        <fullName evidence="1">Uncharacterized protein</fullName>
    </submittedName>
</protein>
<organism evidence="1 2">
    <name type="scientific">Brachionus plicatilis</name>
    <name type="common">Marine rotifer</name>
    <name type="synonym">Brachionus muelleri</name>
    <dbReference type="NCBI Taxonomy" id="10195"/>
    <lineage>
        <taxon>Eukaryota</taxon>
        <taxon>Metazoa</taxon>
        <taxon>Spiralia</taxon>
        <taxon>Gnathifera</taxon>
        <taxon>Rotifera</taxon>
        <taxon>Eurotatoria</taxon>
        <taxon>Monogononta</taxon>
        <taxon>Pseudotrocha</taxon>
        <taxon>Ploima</taxon>
        <taxon>Brachionidae</taxon>
        <taxon>Brachionus</taxon>
    </lineage>
</organism>
<evidence type="ECO:0000313" key="1">
    <source>
        <dbReference type="EMBL" id="RMZ98479.1"/>
    </source>
</evidence>
<keyword evidence="2" id="KW-1185">Reference proteome</keyword>
<proteinExistence type="predicted"/>
<dbReference type="AlphaFoldDB" id="A0A3M7PHE0"/>
<dbReference type="Proteomes" id="UP000276133">
    <property type="component" value="Unassembled WGS sequence"/>
</dbReference>
<comment type="caution">
    <text evidence="1">The sequence shown here is derived from an EMBL/GenBank/DDBJ whole genome shotgun (WGS) entry which is preliminary data.</text>
</comment>
<reference evidence="1 2" key="1">
    <citation type="journal article" date="2018" name="Sci. Rep.">
        <title>Genomic signatures of local adaptation to the degree of environmental predictability in rotifers.</title>
        <authorList>
            <person name="Franch-Gras L."/>
            <person name="Hahn C."/>
            <person name="Garcia-Roger E.M."/>
            <person name="Carmona M.J."/>
            <person name="Serra M."/>
            <person name="Gomez A."/>
        </authorList>
    </citation>
    <scope>NUCLEOTIDE SEQUENCE [LARGE SCALE GENOMIC DNA]</scope>
    <source>
        <strain evidence="1">HYR1</strain>
    </source>
</reference>
<dbReference type="EMBL" id="REGN01010751">
    <property type="protein sequence ID" value="RMZ98479.1"/>
    <property type="molecule type" value="Genomic_DNA"/>
</dbReference>
<sequence length="62" mass="7185">MTDFEKGAMNAGRSVFTQSNRDLSEMTCRNLSTVLKSVEHLMLFQNIYVIEITEWSLVNDRN</sequence>